<dbReference type="AlphaFoldDB" id="A0A1I7VWY9"/>
<reference evidence="3" key="2">
    <citation type="submission" date="2016-11" db="UniProtKB">
        <authorList>
            <consortium name="WormBaseParasite"/>
        </authorList>
    </citation>
    <scope>IDENTIFICATION</scope>
</reference>
<dbReference type="RefSeq" id="XP_003138608.1">
    <property type="nucleotide sequence ID" value="XM_003138560.1"/>
</dbReference>
<gene>
    <name evidence="1 3" type="ORF">LOAG_03023</name>
</gene>
<evidence type="ECO:0000313" key="2">
    <source>
        <dbReference type="Proteomes" id="UP000095285"/>
    </source>
</evidence>
<reference evidence="1 2" key="1">
    <citation type="submission" date="2012-04" db="EMBL/GenBank/DDBJ databases">
        <title>The Genome Sequence of Loa loa.</title>
        <authorList>
            <consortium name="The Broad Institute Genome Sequencing Platform"/>
            <consortium name="Broad Institute Genome Sequencing Center for Infectious Disease"/>
            <person name="Nutman T.B."/>
            <person name="Fink D.L."/>
            <person name="Russ C."/>
            <person name="Young S."/>
            <person name="Zeng Q."/>
            <person name="Gargeya S."/>
            <person name="Alvarado L."/>
            <person name="Berlin A."/>
            <person name="Chapman S.B."/>
            <person name="Chen Z."/>
            <person name="Freedman E."/>
            <person name="Gellesch M."/>
            <person name="Goldberg J."/>
            <person name="Griggs A."/>
            <person name="Gujja S."/>
            <person name="Heilman E.R."/>
            <person name="Heiman D."/>
            <person name="Howarth C."/>
            <person name="Mehta T."/>
            <person name="Neiman D."/>
            <person name="Pearson M."/>
            <person name="Roberts A."/>
            <person name="Saif S."/>
            <person name="Shea T."/>
            <person name="Shenoy N."/>
            <person name="Sisk P."/>
            <person name="Stolte C."/>
            <person name="Sykes S."/>
            <person name="White J."/>
            <person name="Yandava C."/>
            <person name="Haas B."/>
            <person name="Henn M.R."/>
            <person name="Nusbaum C."/>
            <person name="Birren B."/>
        </authorList>
    </citation>
    <scope>NUCLEOTIDE SEQUENCE [LARGE SCALE GENOMIC DNA]</scope>
</reference>
<dbReference type="CTD" id="9940410"/>
<organism evidence="2 3">
    <name type="scientific">Loa loa</name>
    <name type="common">Eye worm</name>
    <name type="synonym">Filaria loa</name>
    <dbReference type="NCBI Taxonomy" id="7209"/>
    <lineage>
        <taxon>Eukaryota</taxon>
        <taxon>Metazoa</taxon>
        <taxon>Ecdysozoa</taxon>
        <taxon>Nematoda</taxon>
        <taxon>Chromadorea</taxon>
        <taxon>Rhabditida</taxon>
        <taxon>Spirurina</taxon>
        <taxon>Spiruromorpha</taxon>
        <taxon>Filarioidea</taxon>
        <taxon>Onchocercidae</taxon>
        <taxon>Loa</taxon>
    </lineage>
</organism>
<protein>
    <submittedName>
        <fullName evidence="3">Skp1_POZ domain-containing protein</fullName>
    </submittedName>
</protein>
<accession>A0A1I7VWY9</accession>
<dbReference type="GeneID" id="9940410"/>
<evidence type="ECO:0000313" key="1">
    <source>
        <dbReference type="EMBL" id="EFO25464.1"/>
    </source>
</evidence>
<evidence type="ECO:0000313" key="3">
    <source>
        <dbReference type="WBParaSite" id="EN70_7190"/>
    </source>
</evidence>
<dbReference type="Proteomes" id="UP000095285">
    <property type="component" value="Unassembled WGS sequence"/>
</dbReference>
<accession>A0A1S0U5K7</accession>
<dbReference type="WBParaSite" id="EN70_7190">
    <property type="protein sequence ID" value="EN70_7190"/>
    <property type="gene ID" value="EN70_7190"/>
</dbReference>
<sequence>MTSSDSPRNEIFRLTTNDNNNGVIVLKVMKTAGPTAKSAKPGRQMKEMKIGLEGIFQDVGK</sequence>
<keyword evidence="2" id="KW-1185">Reference proteome</keyword>
<name>A0A1I7VWY9_LOALO</name>
<dbReference type="KEGG" id="loa:LOAG_03023"/>
<proteinExistence type="predicted"/>
<dbReference type="EMBL" id="JH712126">
    <property type="protein sequence ID" value="EFO25464.1"/>
    <property type="molecule type" value="Genomic_DNA"/>
</dbReference>